<dbReference type="InterPro" id="IPR016166">
    <property type="entry name" value="FAD-bd_PCMH"/>
</dbReference>
<dbReference type="InterPro" id="IPR036683">
    <property type="entry name" value="CO_DH_flav_C_dom_sf"/>
</dbReference>
<dbReference type="PANTHER" id="PTHR42659:SF9">
    <property type="entry name" value="XANTHINE DEHYDROGENASE FAD-BINDING SUBUNIT XDHB-RELATED"/>
    <property type="match status" value="1"/>
</dbReference>
<reference evidence="2" key="2">
    <citation type="journal article" date="2018" name="Syst. Appl. Microbiol.">
        <title>A new symbiotic nanoarchaeote (Candidatus Nanoclepta minutus) and its host (Zestosphaera tikiterensis gen. nov., sp. nov.) from a New Zealand hot spring.</title>
        <authorList>
            <person name="St John E."/>
            <person name="Liu Y."/>
            <person name="Podar M."/>
            <person name="Stott M.B."/>
            <person name="Meneghin J."/>
            <person name="Chen Z."/>
            <person name="Lagutin K."/>
            <person name="Mitchell K."/>
            <person name="Reysenbach A.L."/>
        </authorList>
    </citation>
    <scope>NUCLEOTIDE SEQUENCE [LARGE SCALE GENOMIC DNA]</scope>
    <source>
        <strain evidence="2">NZ3</strain>
    </source>
</reference>
<dbReference type="GO" id="GO:0016491">
    <property type="term" value="F:oxidoreductase activity"/>
    <property type="evidence" value="ECO:0007669"/>
    <property type="project" value="InterPro"/>
</dbReference>
<feature type="domain" description="FAD-binding PCMH-type" evidence="1">
    <location>
        <begin position="17"/>
        <end position="195"/>
    </location>
</feature>
<dbReference type="SUPFAM" id="SSF56176">
    <property type="entry name" value="FAD-binding/transporter-associated domain-like"/>
    <property type="match status" value="1"/>
</dbReference>
<dbReference type="PANTHER" id="PTHR42659">
    <property type="entry name" value="XANTHINE DEHYDROGENASE SUBUNIT C-RELATED"/>
    <property type="match status" value="1"/>
</dbReference>
<dbReference type="InterPro" id="IPR016169">
    <property type="entry name" value="FAD-bd_PCMH_sub2"/>
</dbReference>
<organism evidence="2 3">
    <name type="scientific">Zestosphaera tikiterensis</name>
    <dbReference type="NCBI Taxonomy" id="1973259"/>
    <lineage>
        <taxon>Archaea</taxon>
        <taxon>Thermoproteota</taxon>
        <taxon>Thermoprotei</taxon>
        <taxon>Desulfurococcales</taxon>
        <taxon>Desulfurococcaceae</taxon>
        <taxon>Zestosphaera</taxon>
    </lineage>
</organism>
<dbReference type="SMART" id="SM01092">
    <property type="entry name" value="CO_deh_flav_C"/>
    <property type="match status" value="1"/>
</dbReference>
<comment type="caution">
    <text evidence="2">The sequence shown here is derived from an EMBL/GenBank/DDBJ whole genome shotgun (WGS) entry which is preliminary data.</text>
</comment>
<evidence type="ECO:0000313" key="2">
    <source>
        <dbReference type="EMBL" id="PUA32840.1"/>
    </source>
</evidence>
<evidence type="ECO:0000259" key="1">
    <source>
        <dbReference type="PROSITE" id="PS51387"/>
    </source>
</evidence>
<dbReference type="SUPFAM" id="SSF55447">
    <property type="entry name" value="CO dehydrogenase flavoprotein C-terminal domain-like"/>
    <property type="match status" value="1"/>
</dbReference>
<evidence type="ECO:0000313" key="3">
    <source>
        <dbReference type="Proteomes" id="UP000244093"/>
    </source>
</evidence>
<dbReference type="InterPro" id="IPR016167">
    <property type="entry name" value="FAD-bd_PCMH_sub1"/>
</dbReference>
<dbReference type="InterPro" id="IPR002346">
    <property type="entry name" value="Mopterin_DH_FAD-bd"/>
</dbReference>
<dbReference type="InterPro" id="IPR005107">
    <property type="entry name" value="CO_DH_flav_C"/>
</dbReference>
<protein>
    <recommendedName>
        <fullName evidence="1">FAD-binding PCMH-type domain-containing protein</fullName>
    </recommendedName>
</protein>
<gene>
    <name evidence="2" type="ORF">B7O98_05230</name>
</gene>
<dbReference type="GO" id="GO:0071949">
    <property type="term" value="F:FAD binding"/>
    <property type="evidence" value="ECO:0007669"/>
    <property type="project" value="InterPro"/>
</dbReference>
<dbReference type="AlphaFoldDB" id="A0A2R7Y5Q3"/>
<accession>A0A2R7Y5Q3</accession>
<dbReference type="Gene3D" id="3.30.390.50">
    <property type="entry name" value="CO dehydrogenase flavoprotein, C-terminal domain"/>
    <property type="match status" value="1"/>
</dbReference>
<reference evidence="2" key="1">
    <citation type="submission" date="2017-04" db="EMBL/GenBank/DDBJ databases">
        <authorList>
            <person name="Afonso C.L."/>
            <person name="Miller P.J."/>
            <person name="Scott M.A."/>
            <person name="Spackman E."/>
            <person name="Goraichik I."/>
            <person name="Dimitrov K.M."/>
            <person name="Suarez D.L."/>
            <person name="Swayne D.E."/>
        </authorList>
    </citation>
    <scope>NUCLEOTIDE SEQUENCE</scope>
    <source>
        <strain evidence="2">NZ3</strain>
    </source>
</reference>
<name>A0A2R7Y5Q3_9CREN</name>
<dbReference type="PROSITE" id="PS51387">
    <property type="entry name" value="FAD_PCMH"/>
    <property type="match status" value="1"/>
</dbReference>
<sequence>MALINILKISTVYSRVSLTFRFNVYIPKDLNDALRALKVEGEGLLPIAGGTDLLVLYRQGLVKFNKLLDLWPLRNSLSYVRFEGGYVKIGALTTVSELLDSRIYMDKRFLGFKDACSGFASPFIRSIATVGGNVGAAHPLSDIAILLLAYDANVKLASLDGERLVPLREFFIDKRKTLRKPDELIVELSFKEPPTNSSTSLIKLDRRVGHSMGYVIVSTYLELIDDIVKDVRIVFDSMGKPYPERAYKTEEYLRGKTLSEDVVKEASESILPNEMRRITDYRSSAEYRVELSKVLLKRALFKTKERILGGA</sequence>
<dbReference type="Proteomes" id="UP000244093">
    <property type="component" value="Unassembled WGS sequence"/>
</dbReference>
<dbReference type="Pfam" id="PF00941">
    <property type="entry name" value="FAD_binding_5"/>
    <property type="match status" value="1"/>
</dbReference>
<proteinExistence type="predicted"/>
<dbReference type="Gene3D" id="3.30.465.10">
    <property type="match status" value="1"/>
</dbReference>
<dbReference type="InterPro" id="IPR036318">
    <property type="entry name" value="FAD-bd_PCMH-like_sf"/>
</dbReference>
<dbReference type="Pfam" id="PF03450">
    <property type="entry name" value="CO_deh_flav_C"/>
    <property type="match status" value="1"/>
</dbReference>
<dbReference type="Gene3D" id="3.30.43.10">
    <property type="entry name" value="Uridine Diphospho-n-acetylenolpyruvylglucosamine Reductase, domain 2"/>
    <property type="match status" value="1"/>
</dbReference>
<dbReference type="EMBL" id="NBVN01000003">
    <property type="protein sequence ID" value="PUA32840.1"/>
    <property type="molecule type" value="Genomic_DNA"/>
</dbReference>
<dbReference type="InterPro" id="IPR051312">
    <property type="entry name" value="Diverse_Substr_Oxidored"/>
</dbReference>